<keyword evidence="1 2" id="KW-0535">Nitrogen fixation</keyword>
<evidence type="ECO:0000259" key="3">
    <source>
        <dbReference type="Pfam" id="PF00148"/>
    </source>
</evidence>
<feature type="domain" description="Nitrogenase/oxidoreductase component 1" evidence="3">
    <location>
        <begin position="12"/>
        <end position="428"/>
    </location>
</feature>
<evidence type="ECO:0000256" key="2">
    <source>
        <dbReference type="RuleBase" id="RU004021"/>
    </source>
</evidence>
<organism evidence="4 5">
    <name type="scientific">Candidatus Methanolliviera hydrocarbonicum</name>
    <dbReference type="NCBI Taxonomy" id="2491085"/>
    <lineage>
        <taxon>Archaea</taxon>
        <taxon>Methanobacteriati</taxon>
        <taxon>Methanobacteriota</taxon>
        <taxon>Candidatus Methanoliparia</taxon>
        <taxon>Candidatus Methanoliparales</taxon>
        <taxon>Candidatus Methanollivieraceae</taxon>
        <taxon>Candidatus Methanolliviera</taxon>
    </lineage>
</organism>
<dbReference type="PANTHER" id="PTHR33712:SF7">
    <property type="entry name" value="LIGHT-INDEPENDENT PROTOCHLOROPHYLLIDE REDUCTASE SUBUNIT B"/>
    <property type="match status" value="1"/>
</dbReference>
<dbReference type="InterPro" id="IPR000318">
    <property type="entry name" value="Nase_comp1_CS"/>
</dbReference>
<reference evidence="4 5" key="1">
    <citation type="journal article" date="2019" name="Nat. Microbiol.">
        <title>Wide diversity of methane and short-chain alkane metabolisms in uncultured archaea.</title>
        <authorList>
            <person name="Borrel G."/>
            <person name="Adam P.S."/>
            <person name="McKay L.J."/>
            <person name="Chen L.X."/>
            <person name="Sierra-Garcia I.N."/>
            <person name="Sieber C.M."/>
            <person name="Letourneur Q."/>
            <person name="Ghozlane A."/>
            <person name="Andersen G.L."/>
            <person name="Li W.J."/>
            <person name="Hallam S.J."/>
            <person name="Muyzer G."/>
            <person name="de Oliveira V.M."/>
            <person name="Inskeep W.P."/>
            <person name="Banfield J.F."/>
            <person name="Gribaldo S."/>
        </authorList>
    </citation>
    <scope>NUCLEOTIDE SEQUENCE [LARGE SCALE GENOMIC DNA]</scope>
    <source>
        <strain evidence="4">NM1b</strain>
    </source>
</reference>
<sequence length="436" mass="47206">MRSVTINPSKICQPIGAMHATLGIHAAVPLIHGSQGCAAYPMRMFNRHFREPAQIAVTALGEGASVFGGRDNLIASIKNVISRRNPELIGVITTCLSETIGDDVEGIVRETIDEIEEVEEKDVIPIVTIHTPSYVGSHITGYDNALKAFVTHLSKEFDESDEKLNIIPGMINPGDIREIKGMLDLLGVSYTILSDISDTFDAPIILPKPSFPNGGTSVAEVENCAGACGVISLCEHAGGSAAKFLKGKYGMRSDAICPIGVSKTDRFIEAISDITEKEIPYELEKERGKLIDAMVDVHQLTYGKKAAIFADPDIALGIAEFASELGMEVVVLASSTSSNAFMNAAKEISDGEILNGNDLYDLHRTVREKDADILFGHTMCKRSIPTGEDNIAFVRCGFPVYDRIGYYRYGIMGYHGGVYLSDLIANAILDRYGQHG</sequence>
<protein>
    <submittedName>
        <fullName evidence="4">Nitrogenase</fullName>
    </submittedName>
</protein>
<gene>
    <name evidence="4" type="ORF">EF807_06335</name>
</gene>
<dbReference type="CDD" id="cd01965">
    <property type="entry name" value="Nitrogenase_MoFe_beta_like"/>
    <property type="match status" value="1"/>
</dbReference>
<dbReference type="PROSITE" id="PS00090">
    <property type="entry name" value="NITROGENASE_1_2"/>
    <property type="match status" value="1"/>
</dbReference>
<dbReference type="GO" id="GO:0016163">
    <property type="term" value="F:nitrogenase activity"/>
    <property type="evidence" value="ECO:0007669"/>
    <property type="project" value="InterPro"/>
</dbReference>
<evidence type="ECO:0000256" key="1">
    <source>
        <dbReference type="ARBA" id="ARBA00023231"/>
    </source>
</evidence>
<comment type="similarity">
    <text evidence="2">Belongs to the NifD/NifK/NifE/NifN family.</text>
</comment>
<dbReference type="InterPro" id="IPR000510">
    <property type="entry name" value="Nase/OxRdtase_comp1"/>
</dbReference>
<dbReference type="SUPFAM" id="SSF53807">
    <property type="entry name" value="Helical backbone' metal receptor"/>
    <property type="match status" value="1"/>
</dbReference>
<proteinExistence type="inferred from homology"/>
<dbReference type="Gene3D" id="1.20.89.10">
    <property type="entry name" value="Nitrogenase Molybdenum-iron Protein, subunit B, domain 4"/>
    <property type="match status" value="1"/>
</dbReference>
<dbReference type="EMBL" id="RXIL01000115">
    <property type="protein sequence ID" value="RZN68164.1"/>
    <property type="molecule type" value="Genomic_DNA"/>
</dbReference>
<accession>A0A520KVP0</accession>
<dbReference type="Proteomes" id="UP000320766">
    <property type="component" value="Unassembled WGS sequence"/>
</dbReference>
<dbReference type="Pfam" id="PF00148">
    <property type="entry name" value="Oxidored_nitro"/>
    <property type="match status" value="1"/>
</dbReference>
<evidence type="ECO:0000313" key="5">
    <source>
        <dbReference type="Proteomes" id="UP000320766"/>
    </source>
</evidence>
<evidence type="ECO:0000313" key="4">
    <source>
        <dbReference type="EMBL" id="RZN68164.1"/>
    </source>
</evidence>
<dbReference type="InterPro" id="IPR050152">
    <property type="entry name" value="ChlB/BchB/BchZ"/>
</dbReference>
<comment type="caution">
    <text evidence="4">The sequence shown here is derived from an EMBL/GenBank/DDBJ whole genome shotgun (WGS) entry which is preliminary data.</text>
</comment>
<dbReference type="AlphaFoldDB" id="A0A520KVP0"/>
<name>A0A520KVP0_9EURY</name>
<dbReference type="Gene3D" id="3.40.50.1980">
    <property type="entry name" value="Nitrogenase molybdenum iron protein domain"/>
    <property type="match status" value="3"/>
</dbReference>
<dbReference type="PROSITE" id="PS00699">
    <property type="entry name" value="NITROGENASE_1_1"/>
    <property type="match status" value="1"/>
</dbReference>
<dbReference type="PANTHER" id="PTHR33712">
    <property type="entry name" value="LIGHT-INDEPENDENT PROTOCHLOROPHYLLIDE REDUCTASE SUBUNIT B"/>
    <property type="match status" value="1"/>
</dbReference>